<keyword evidence="5" id="KW-1185">Reference proteome</keyword>
<evidence type="ECO:0000313" key="5">
    <source>
        <dbReference type="Proteomes" id="UP000270299"/>
    </source>
</evidence>
<gene>
    <name evidence="4" type="ORF">D9V29_13205</name>
</gene>
<evidence type="ECO:0000256" key="3">
    <source>
        <dbReference type="SAM" id="Phobius"/>
    </source>
</evidence>
<dbReference type="Proteomes" id="UP000270299">
    <property type="component" value="Unassembled WGS sequence"/>
</dbReference>
<protein>
    <submittedName>
        <fullName evidence="4">CDP-alcohol phosphatidyltransferase family protein</fullName>
    </submittedName>
</protein>
<keyword evidence="3" id="KW-1133">Transmembrane helix</keyword>
<keyword evidence="3" id="KW-0812">Transmembrane</keyword>
<feature type="transmembrane region" description="Helical" evidence="3">
    <location>
        <begin position="265"/>
        <end position="286"/>
    </location>
</feature>
<keyword evidence="1 2" id="KW-0808">Transferase</keyword>
<proteinExistence type="inferred from homology"/>
<dbReference type="GO" id="GO:0008654">
    <property type="term" value="P:phospholipid biosynthetic process"/>
    <property type="evidence" value="ECO:0007669"/>
    <property type="project" value="InterPro"/>
</dbReference>
<dbReference type="GO" id="GO:0016020">
    <property type="term" value="C:membrane"/>
    <property type="evidence" value="ECO:0007669"/>
    <property type="project" value="InterPro"/>
</dbReference>
<organism evidence="4 5">
    <name type="scientific">Mycetocola manganoxydans</name>
    <dbReference type="NCBI Taxonomy" id="699879"/>
    <lineage>
        <taxon>Bacteria</taxon>
        <taxon>Bacillati</taxon>
        <taxon>Actinomycetota</taxon>
        <taxon>Actinomycetes</taxon>
        <taxon>Micrococcales</taxon>
        <taxon>Microbacteriaceae</taxon>
        <taxon>Mycetocola</taxon>
    </lineage>
</organism>
<dbReference type="InterPro" id="IPR000462">
    <property type="entry name" value="CDP-OH_P_trans"/>
</dbReference>
<dbReference type="InterPro" id="IPR048254">
    <property type="entry name" value="CDP_ALCOHOL_P_TRANSF_CS"/>
</dbReference>
<dbReference type="Pfam" id="PF01066">
    <property type="entry name" value="CDP-OH_P_transf"/>
    <property type="match status" value="1"/>
</dbReference>
<dbReference type="AlphaFoldDB" id="A0A3L6ZL18"/>
<dbReference type="EMBL" id="RCUV01000019">
    <property type="protein sequence ID" value="RLP68674.1"/>
    <property type="molecule type" value="Genomic_DNA"/>
</dbReference>
<feature type="transmembrane region" description="Helical" evidence="3">
    <location>
        <begin position="129"/>
        <end position="148"/>
    </location>
</feature>
<feature type="transmembrane region" description="Helical" evidence="3">
    <location>
        <begin position="169"/>
        <end position="190"/>
    </location>
</feature>
<dbReference type="OrthoDB" id="7390033at2"/>
<name>A0A3L6ZL18_9MICO</name>
<sequence>MRVEHVKVTHVLRRGAITPSEGYLASEPEACSHRAVDCSTPSLHTPRRSRARRQDSTVTTFRSALTELSSAQKSKKGVSLYSRFVNRPLGRVLAAALHQAGVGPNQVTLLSAFSTGAGLAVLVSQEATFLTGVVVAALLVLGFALDSADGQVARLSGRSSPAGEWLDHVVDAAKMVAVHACVLVAAWFHAPHQAGWLVIPLAFQLVATVMFAGGTLVELLTRSLPAGNPHLGTASPLRAVALLPADYGVLALCFLLWGTPVVFQTAYATLFVANAIILVLLLAKWFRELRSV</sequence>
<accession>A0A3L6ZL18</accession>
<dbReference type="InterPro" id="IPR043130">
    <property type="entry name" value="CDP-OH_PTrfase_TM_dom"/>
</dbReference>
<dbReference type="Gene3D" id="1.20.120.1760">
    <property type="match status" value="1"/>
</dbReference>
<comment type="caution">
    <text evidence="4">The sequence shown here is derived from an EMBL/GenBank/DDBJ whole genome shotgun (WGS) entry which is preliminary data.</text>
</comment>
<keyword evidence="3" id="KW-0472">Membrane</keyword>
<evidence type="ECO:0000313" key="4">
    <source>
        <dbReference type="EMBL" id="RLP68674.1"/>
    </source>
</evidence>
<dbReference type="GO" id="GO:0016780">
    <property type="term" value="F:phosphotransferase activity, for other substituted phosphate groups"/>
    <property type="evidence" value="ECO:0007669"/>
    <property type="project" value="InterPro"/>
</dbReference>
<reference evidence="4 5" key="1">
    <citation type="submission" date="2018-10" db="EMBL/GenBank/DDBJ databases">
        <authorList>
            <person name="Li J."/>
        </authorList>
    </citation>
    <scope>NUCLEOTIDE SEQUENCE [LARGE SCALE GENOMIC DNA]</scope>
    <source>
        <strain evidence="4 5">CCTCC AB209002</strain>
    </source>
</reference>
<evidence type="ECO:0000256" key="2">
    <source>
        <dbReference type="RuleBase" id="RU003750"/>
    </source>
</evidence>
<comment type="similarity">
    <text evidence="2">Belongs to the CDP-alcohol phosphatidyltransferase class-I family.</text>
</comment>
<evidence type="ECO:0000256" key="1">
    <source>
        <dbReference type="ARBA" id="ARBA00022679"/>
    </source>
</evidence>
<dbReference type="PROSITE" id="PS00379">
    <property type="entry name" value="CDP_ALCOHOL_P_TRANSF"/>
    <property type="match status" value="1"/>
</dbReference>
<feature type="transmembrane region" description="Helical" evidence="3">
    <location>
        <begin position="196"/>
        <end position="220"/>
    </location>
</feature>